<evidence type="ECO:0000313" key="4">
    <source>
        <dbReference type="EMBL" id="RST60711.1"/>
    </source>
</evidence>
<dbReference type="Pfam" id="PF00239">
    <property type="entry name" value="Resolvase"/>
    <property type="match status" value="1"/>
</dbReference>
<dbReference type="SMART" id="SM00857">
    <property type="entry name" value="Resolvase"/>
    <property type="match status" value="1"/>
</dbReference>
<evidence type="ECO:0000259" key="2">
    <source>
        <dbReference type="PROSITE" id="PS51736"/>
    </source>
</evidence>
<proteinExistence type="predicted"/>
<dbReference type="EMBL" id="QYTW02000003">
    <property type="protein sequence ID" value="RST60711.1"/>
    <property type="molecule type" value="Genomic_DNA"/>
</dbReference>
<dbReference type="GO" id="GO:0000150">
    <property type="term" value="F:DNA strand exchange activity"/>
    <property type="evidence" value="ECO:0007669"/>
    <property type="project" value="InterPro"/>
</dbReference>
<protein>
    <submittedName>
        <fullName evidence="4">Recombinase family protein</fullName>
    </submittedName>
</protein>
<dbReference type="InterPro" id="IPR006119">
    <property type="entry name" value="Resolv_N"/>
</dbReference>
<dbReference type="InterPro" id="IPR011109">
    <property type="entry name" value="DNA_bind_recombinase_dom"/>
</dbReference>
<dbReference type="InterPro" id="IPR050639">
    <property type="entry name" value="SSR_resolvase"/>
</dbReference>
<organism evidence="4 5">
    <name type="scientific">Siminovitchia terrae</name>
    <name type="common">Bacillus terrae</name>
    <dbReference type="NCBI Taxonomy" id="1914933"/>
    <lineage>
        <taxon>Bacteria</taxon>
        <taxon>Bacillati</taxon>
        <taxon>Bacillota</taxon>
        <taxon>Bacilli</taxon>
        <taxon>Bacillales</taxon>
        <taxon>Bacillaceae</taxon>
        <taxon>Siminovitchia</taxon>
    </lineage>
</organism>
<dbReference type="PROSITE" id="PS51737">
    <property type="entry name" value="RECOMBINASE_DNA_BIND"/>
    <property type="match status" value="1"/>
</dbReference>
<dbReference type="InterPro" id="IPR038109">
    <property type="entry name" value="DNA_bind_recomb_sf"/>
</dbReference>
<comment type="caution">
    <text evidence="4">The sequence shown here is derived from an EMBL/GenBank/DDBJ whole genome shotgun (WGS) entry which is preliminary data.</text>
</comment>
<dbReference type="AlphaFoldDB" id="A0A429XBQ4"/>
<dbReference type="SUPFAM" id="SSF53041">
    <property type="entry name" value="Resolvase-like"/>
    <property type="match status" value="1"/>
</dbReference>
<dbReference type="Pfam" id="PF07508">
    <property type="entry name" value="Recombinase"/>
    <property type="match status" value="1"/>
</dbReference>
<name>A0A429XBQ4_SIMTE</name>
<dbReference type="PANTHER" id="PTHR30461:SF23">
    <property type="entry name" value="DNA RECOMBINASE-RELATED"/>
    <property type="match status" value="1"/>
</dbReference>
<evidence type="ECO:0000256" key="1">
    <source>
        <dbReference type="SAM" id="Coils"/>
    </source>
</evidence>
<dbReference type="Proteomes" id="UP000287296">
    <property type="component" value="Unassembled WGS sequence"/>
</dbReference>
<dbReference type="PANTHER" id="PTHR30461">
    <property type="entry name" value="DNA-INVERTASE FROM LAMBDOID PROPHAGE"/>
    <property type="match status" value="1"/>
</dbReference>
<dbReference type="OrthoDB" id="65783at2"/>
<dbReference type="Gene3D" id="3.90.1750.20">
    <property type="entry name" value="Putative Large Serine Recombinase, Chain B, Domain 2"/>
    <property type="match status" value="1"/>
</dbReference>
<gene>
    <name evidence="4" type="ORF">D5F11_005005</name>
</gene>
<dbReference type="Gene3D" id="3.40.50.1390">
    <property type="entry name" value="Resolvase, N-terminal catalytic domain"/>
    <property type="match status" value="1"/>
</dbReference>
<reference evidence="4 5" key="1">
    <citation type="submission" date="2018-12" db="EMBL/GenBank/DDBJ databases">
        <authorList>
            <person name="Sun L."/>
            <person name="Chen Z."/>
        </authorList>
    </citation>
    <scope>NUCLEOTIDE SEQUENCE [LARGE SCALE GENOMIC DNA]</scope>
    <source>
        <strain evidence="4 5">LMG 29736</strain>
    </source>
</reference>
<sequence length="542" mass="63200">MLLSARKKLIDQFGIKNIINYLRRSRQDEEREKKTGEDTLHEQKQLMDRVLNEYRIPYNQVSEIGSGDKISTRPVFMQVIRDLKNEKYEAIAVKEISRMGRGSYTDMGTIYDLIIEKRIYIITPSKIYDPTNPADLRHIRFELFLSREEFESTKERLNGGRYNAALEGKWVSGPPPFGFDYSPATGRLIINEEEAGIVRAIFDYYANGIILNNGKRKLVQFRALATYLKRIGIKTPTGKDNWSPPFLKEFLSHDRYIGTLRQNTRQTLSNGKKVPRPEEEHIVVEKAHPAIIDMEIWSKVQYRINNRDIPTHTKLDFEPNRLAGLCICKKCGKKFIRRASERTYIKKDGSVSYYENEFLFCGTVGCTYVKYKPVEEDILETLKILKDLNPSLLKSQVEKIVIKEKPIDSKEDIIKRIKSRREELDRRMKFIYEKHETGVYSDERFLERKAEIDKELEELAKINVEDQKENENEEFDPSVIKRNLNSVLQAYENTTSELNKNKLLHSVFSHIFIEIVKKGSGSRPATHQIEPYLKSTVLSKPN</sequence>
<dbReference type="PROSITE" id="PS51736">
    <property type="entry name" value="RECOMBINASES_3"/>
    <property type="match status" value="1"/>
</dbReference>
<feature type="coiled-coil region" evidence="1">
    <location>
        <begin position="407"/>
        <end position="501"/>
    </location>
</feature>
<keyword evidence="1" id="KW-0175">Coiled coil</keyword>
<feature type="domain" description="Recombinase" evidence="3">
    <location>
        <begin position="176"/>
        <end position="310"/>
    </location>
</feature>
<dbReference type="RefSeq" id="WP_120119624.1">
    <property type="nucleotide sequence ID" value="NZ_BORJ01000001.1"/>
</dbReference>
<feature type="domain" description="Resolvase/invertase-type recombinase catalytic" evidence="2">
    <location>
        <begin position="17"/>
        <end position="168"/>
    </location>
</feature>
<evidence type="ECO:0000259" key="3">
    <source>
        <dbReference type="PROSITE" id="PS51737"/>
    </source>
</evidence>
<dbReference type="CDD" id="cd00338">
    <property type="entry name" value="Ser_Recombinase"/>
    <property type="match status" value="1"/>
</dbReference>
<dbReference type="InterPro" id="IPR036162">
    <property type="entry name" value="Resolvase-like_N_sf"/>
</dbReference>
<evidence type="ECO:0000313" key="5">
    <source>
        <dbReference type="Proteomes" id="UP000287296"/>
    </source>
</evidence>
<dbReference type="GO" id="GO:0003677">
    <property type="term" value="F:DNA binding"/>
    <property type="evidence" value="ECO:0007669"/>
    <property type="project" value="InterPro"/>
</dbReference>
<accession>A0A429XBQ4</accession>